<gene>
    <name evidence="10" type="primary">UBP10</name>
    <name evidence="10" type="ORF">CAAN4_A02674</name>
</gene>
<feature type="compositionally biased region" description="Low complexity" evidence="8">
    <location>
        <begin position="500"/>
        <end position="514"/>
    </location>
</feature>
<feature type="domain" description="USP" evidence="9">
    <location>
        <begin position="333"/>
        <end position="672"/>
    </location>
</feature>
<dbReference type="SUPFAM" id="SSF54001">
    <property type="entry name" value="Cysteine proteinases"/>
    <property type="match status" value="1"/>
</dbReference>
<proteinExistence type="inferred from homology"/>
<dbReference type="InterPro" id="IPR038765">
    <property type="entry name" value="Papain-like_cys_pep_sf"/>
</dbReference>
<evidence type="ECO:0000313" key="10">
    <source>
        <dbReference type="EMBL" id="CAK7892383.1"/>
    </source>
</evidence>
<feature type="compositionally biased region" description="Basic and acidic residues" evidence="8">
    <location>
        <begin position="51"/>
        <end position="74"/>
    </location>
</feature>
<dbReference type="PANTHER" id="PTHR24006:SF758">
    <property type="entry name" value="UBIQUITIN CARBOXYL-TERMINAL HYDROLASE 36"/>
    <property type="match status" value="1"/>
</dbReference>
<dbReference type="InterPro" id="IPR018200">
    <property type="entry name" value="USP_CS"/>
</dbReference>
<organism evidence="10 11">
    <name type="scientific">[Candida] anglica</name>
    <dbReference type="NCBI Taxonomy" id="148631"/>
    <lineage>
        <taxon>Eukaryota</taxon>
        <taxon>Fungi</taxon>
        <taxon>Dikarya</taxon>
        <taxon>Ascomycota</taxon>
        <taxon>Saccharomycotina</taxon>
        <taxon>Pichiomycetes</taxon>
        <taxon>Debaryomycetaceae</taxon>
        <taxon>Kurtzmaniella</taxon>
    </lineage>
</organism>
<evidence type="ECO:0000256" key="8">
    <source>
        <dbReference type="SAM" id="MobiDB-lite"/>
    </source>
</evidence>
<feature type="compositionally biased region" description="Basic and acidic residues" evidence="8">
    <location>
        <begin position="175"/>
        <end position="194"/>
    </location>
</feature>
<evidence type="ECO:0000259" key="9">
    <source>
        <dbReference type="PROSITE" id="PS50235"/>
    </source>
</evidence>
<name>A0ABP0E8I3_9ASCO</name>
<dbReference type="InterPro" id="IPR050164">
    <property type="entry name" value="Peptidase_C19"/>
</dbReference>
<feature type="region of interest" description="Disordered" evidence="8">
    <location>
        <begin position="98"/>
        <end position="294"/>
    </location>
</feature>
<keyword evidence="4" id="KW-0645">Protease</keyword>
<dbReference type="Gene3D" id="3.90.70.10">
    <property type="entry name" value="Cysteine proteinases"/>
    <property type="match status" value="1"/>
</dbReference>
<evidence type="ECO:0000256" key="2">
    <source>
        <dbReference type="ARBA" id="ARBA00009085"/>
    </source>
</evidence>
<evidence type="ECO:0000256" key="5">
    <source>
        <dbReference type="ARBA" id="ARBA00022786"/>
    </source>
</evidence>
<dbReference type="EMBL" id="OZ004253">
    <property type="protein sequence ID" value="CAK7892383.1"/>
    <property type="molecule type" value="Genomic_DNA"/>
</dbReference>
<dbReference type="PROSITE" id="PS50235">
    <property type="entry name" value="USP_3"/>
    <property type="match status" value="1"/>
</dbReference>
<feature type="compositionally biased region" description="Acidic residues" evidence="8">
    <location>
        <begin position="117"/>
        <end position="135"/>
    </location>
</feature>
<accession>A0ABP0E8I3</accession>
<feature type="compositionally biased region" description="Acidic residues" evidence="8">
    <location>
        <begin position="195"/>
        <end position="205"/>
    </location>
</feature>
<keyword evidence="7" id="KW-0788">Thiol protease</keyword>
<dbReference type="InterPro" id="IPR001394">
    <property type="entry name" value="Peptidase_C19_UCH"/>
</dbReference>
<evidence type="ECO:0000256" key="3">
    <source>
        <dbReference type="ARBA" id="ARBA00012759"/>
    </source>
</evidence>
<evidence type="ECO:0000313" key="11">
    <source>
        <dbReference type="Proteomes" id="UP001497600"/>
    </source>
</evidence>
<evidence type="ECO:0000256" key="7">
    <source>
        <dbReference type="ARBA" id="ARBA00022807"/>
    </source>
</evidence>
<evidence type="ECO:0000256" key="6">
    <source>
        <dbReference type="ARBA" id="ARBA00022801"/>
    </source>
</evidence>
<keyword evidence="5" id="KW-0833">Ubl conjugation pathway</keyword>
<feature type="compositionally biased region" description="Basic and acidic residues" evidence="8">
    <location>
        <begin position="98"/>
        <end position="116"/>
    </location>
</feature>
<feature type="compositionally biased region" description="Acidic residues" evidence="8">
    <location>
        <begin position="214"/>
        <end position="226"/>
    </location>
</feature>
<comment type="catalytic activity">
    <reaction evidence="1">
        <text>Thiol-dependent hydrolysis of ester, thioester, amide, peptide and isopeptide bonds formed by the C-terminal Gly of ubiquitin (a 76-residue protein attached to proteins as an intracellular targeting signal).</text>
        <dbReference type="EC" id="3.4.19.12"/>
    </reaction>
</comment>
<evidence type="ECO:0000256" key="1">
    <source>
        <dbReference type="ARBA" id="ARBA00000707"/>
    </source>
</evidence>
<evidence type="ECO:0000256" key="4">
    <source>
        <dbReference type="ARBA" id="ARBA00022670"/>
    </source>
</evidence>
<reference evidence="10 11" key="1">
    <citation type="submission" date="2024-01" db="EMBL/GenBank/DDBJ databases">
        <authorList>
            <consortium name="Genoscope - CEA"/>
            <person name="William W."/>
        </authorList>
    </citation>
    <scope>NUCLEOTIDE SEQUENCE [LARGE SCALE GENOMIC DNA]</scope>
    <source>
        <strain evidence="10 11">29B2s-10</strain>
    </source>
</reference>
<dbReference type="PROSITE" id="PS00973">
    <property type="entry name" value="USP_2"/>
    <property type="match status" value="1"/>
</dbReference>
<feature type="compositionally biased region" description="Acidic residues" evidence="8">
    <location>
        <begin position="158"/>
        <end position="169"/>
    </location>
</feature>
<feature type="compositionally biased region" description="Low complexity" evidence="8">
    <location>
        <begin position="227"/>
        <end position="246"/>
    </location>
</feature>
<keyword evidence="6 10" id="KW-0378">Hydrolase</keyword>
<dbReference type="EC" id="3.4.19.12" evidence="3"/>
<dbReference type="Pfam" id="PF00443">
    <property type="entry name" value="UCH"/>
    <property type="match status" value="1"/>
</dbReference>
<comment type="similarity">
    <text evidence="2">Belongs to the peptidase C19 family.</text>
</comment>
<dbReference type="InterPro" id="IPR028889">
    <property type="entry name" value="USP"/>
</dbReference>
<feature type="region of interest" description="Disordered" evidence="8">
    <location>
        <begin position="680"/>
        <end position="701"/>
    </location>
</feature>
<dbReference type="PANTHER" id="PTHR24006">
    <property type="entry name" value="UBIQUITIN CARBOXYL-TERMINAL HYDROLASE"/>
    <property type="match status" value="1"/>
</dbReference>
<feature type="region of interest" description="Disordered" evidence="8">
    <location>
        <begin position="25"/>
        <end position="78"/>
    </location>
</feature>
<dbReference type="GO" id="GO:0016787">
    <property type="term" value="F:hydrolase activity"/>
    <property type="evidence" value="ECO:0007669"/>
    <property type="project" value="UniProtKB-KW"/>
</dbReference>
<feature type="region of interest" description="Disordered" evidence="8">
    <location>
        <begin position="498"/>
        <end position="519"/>
    </location>
</feature>
<keyword evidence="11" id="KW-1185">Reference proteome</keyword>
<feature type="compositionally biased region" description="Low complexity" evidence="8">
    <location>
        <begin position="136"/>
        <end position="148"/>
    </location>
</feature>
<protein>
    <recommendedName>
        <fullName evidence="3">ubiquitinyl hydrolase 1</fullName>
        <ecNumber evidence="3">3.4.19.12</ecNumber>
    </recommendedName>
</protein>
<sequence>MSDTTGTLAPLIDRIISNPLNFNAARHPEKETSDRPSGYIVLSKKSSKKSKPVESSDGASKESESTEVAAEMKKPRSMYEAVQAYTGKRFLTKAEKRAEKFSKKRKVIEEPVVENKIEDEDLGEDIVDDEGEDLGESSSSEYESASEYPTNSESPTQGEDDDEEEEDDTGMATESDLKDSSESTSEEPEKKDGNVEDSDEDDQDFNSEVHDALESESEESGSESDSDSGSGSDSDSDSESASNSDSVPVNDKAAIVATESNDSEKEDSTPPTSPDDETQSQKEEGNTSPVATIPEVLPLKEFYQINENANDRGSNESTRIYKNWRELIKKKPVGLLNHGVTCYMNSAIQAMLHIPAMQHYLDEVHEGKYNKVLKPRSVSHVLAELSRRMWGLEGEKSNGGNNTRTPKYINPKKLIQRLDDINCMMSEWQQEDSHEYYMSLMSRLQEDSTPKGVKLNQSIIYDIFGGLLHQSVTCKNCGHVSNTKQEFYDLSLGLSKKKSQTPQQDSSQPQPQTSELTNNQKYSIEKSIKDFFSSELIKFDKKDESSGYVCENCQQRTNALKISTIDRAPETLTVHLKRFKFNGNSSSKVKQPVSYPNTLDLTQFSSDNSPTKYQLTSVIVHEGRSISSGHYVAHCLQPDGSWANYDDEYINKVGEREALKDPSAYFLVYTRLTHKSIPINEVGKKRKLEKSTTKSNKKSKK</sequence>
<dbReference type="Proteomes" id="UP001497600">
    <property type="component" value="Chromosome A"/>
</dbReference>